<dbReference type="AlphaFoldDB" id="Q468K1"/>
<organism evidence="1">
    <name type="scientific">Methanosarcina barkeri (strain Fusaro / DSM 804)</name>
    <dbReference type="NCBI Taxonomy" id="269797"/>
    <lineage>
        <taxon>Archaea</taxon>
        <taxon>Methanobacteriati</taxon>
        <taxon>Methanobacteriota</taxon>
        <taxon>Stenosarchaea group</taxon>
        <taxon>Methanomicrobia</taxon>
        <taxon>Methanosarcinales</taxon>
        <taxon>Methanosarcinaceae</taxon>
        <taxon>Methanosarcina</taxon>
    </lineage>
</organism>
<name>Q468K1_METBF</name>
<dbReference type="EMBL" id="CP000099">
    <property type="protein sequence ID" value="AAZ71691.1"/>
    <property type="molecule type" value="Genomic_DNA"/>
</dbReference>
<proteinExistence type="predicted"/>
<gene>
    <name evidence="1" type="ordered locus">Mbar_A2790</name>
</gene>
<protein>
    <submittedName>
        <fullName evidence="1">Uncharacterized protein</fullName>
    </submittedName>
</protein>
<reference evidence="1" key="1">
    <citation type="submission" date="2006-06" db="EMBL/GenBank/DDBJ databases">
        <title>Complete sequence of chromosome 1 of Methanosarcina barkeri str. fusaro.</title>
        <authorList>
            <person name="Copeland A."/>
            <person name="Lucas S."/>
            <person name="Lapidus A."/>
            <person name="Barry K."/>
            <person name="Detter J.C."/>
            <person name="Glavina T."/>
            <person name="Hammon N."/>
            <person name="Israni S."/>
            <person name="Pitluck S."/>
            <person name="Goodwin L.A."/>
            <person name="Saunders E.H."/>
            <person name="Schmutz J."/>
            <person name="Larimer F."/>
            <person name="Land M."/>
            <person name="Anderson I."/>
            <person name="Richardson P."/>
        </authorList>
    </citation>
    <scope>NUCLEOTIDE SEQUENCE</scope>
    <source>
        <strain evidence="1">Fusaro</strain>
    </source>
</reference>
<dbReference type="HOGENOM" id="CLU_169413_0_0_2"/>
<dbReference type="KEGG" id="mba:Mbar_A2790"/>
<dbReference type="PaxDb" id="269797-Mbar_A2790"/>
<evidence type="ECO:0000313" key="1">
    <source>
        <dbReference type="EMBL" id="AAZ71691.1"/>
    </source>
</evidence>
<dbReference type="eggNOG" id="arCOG04931">
    <property type="taxonomic scope" value="Archaea"/>
</dbReference>
<accession>Q468K1</accession>
<sequence length="115" mass="13468">MVTINLNLNNFSDLSVLLNLFDSFDNDYEYTARGVFRRKTPPTCPICNTRMVHNGYNSYTKKALGAIKIERYKCSNCGSICEEDHSFWEHLKTLLFDSFNNFFQVLRYHSISYIS</sequence>